<dbReference type="AlphaFoldDB" id="A0A9P0F8M7"/>
<dbReference type="InterPro" id="IPR019831">
    <property type="entry name" value="Mn/Fe_SOD_N"/>
</dbReference>
<comment type="catalytic activity">
    <reaction evidence="7 9">
        <text>2 superoxide + 2 H(+) = H2O2 + O2</text>
        <dbReference type="Rhea" id="RHEA:20696"/>
        <dbReference type="ChEBI" id="CHEBI:15378"/>
        <dbReference type="ChEBI" id="CHEBI:15379"/>
        <dbReference type="ChEBI" id="CHEBI:16240"/>
        <dbReference type="ChEBI" id="CHEBI:18421"/>
        <dbReference type="EC" id="1.15.1.1"/>
    </reaction>
</comment>
<evidence type="ECO:0000256" key="9">
    <source>
        <dbReference type="RuleBase" id="RU000414"/>
    </source>
</evidence>
<dbReference type="Gene3D" id="1.10.287.990">
    <property type="entry name" value="Fe,Mn superoxide dismutase (SOD) domain"/>
    <property type="match status" value="1"/>
</dbReference>
<evidence type="ECO:0000256" key="4">
    <source>
        <dbReference type="ARBA" id="ARBA00022723"/>
    </source>
</evidence>
<keyword evidence="6" id="KW-0464">Manganese</keyword>
<dbReference type="InterPro" id="IPR019833">
    <property type="entry name" value="Mn/Fe_SOD_BS"/>
</dbReference>
<dbReference type="InterPro" id="IPR019832">
    <property type="entry name" value="Mn/Fe_SOD_C"/>
</dbReference>
<evidence type="ECO:0000259" key="10">
    <source>
        <dbReference type="Pfam" id="PF00081"/>
    </source>
</evidence>
<dbReference type="PANTHER" id="PTHR11404">
    <property type="entry name" value="SUPEROXIDE DISMUTASE 2"/>
    <property type="match status" value="1"/>
</dbReference>
<dbReference type="FunFam" id="1.10.287.990:FF:000001">
    <property type="entry name" value="Superoxide dismutase"/>
    <property type="match status" value="1"/>
</dbReference>
<dbReference type="SUPFAM" id="SSF46609">
    <property type="entry name" value="Fe,Mn superoxide dismutase (SOD), N-terminal domain"/>
    <property type="match status" value="1"/>
</dbReference>
<evidence type="ECO:0000256" key="3">
    <source>
        <dbReference type="ARBA" id="ARBA00012682"/>
    </source>
</evidence>
<feature type="domain" description="Manganese/iron superoxide dismutase C-terminal" evidence="11">
    <location>
        <begin position="102"/>
        <end position="204"/>
    </location>
</feature>
<keyword evidence="5 9" id="KW-0560">Oxidoreductase</keyword>
<feature type="binding site" evidence="8">
    <location>
        <position position="87"/>
    </location>
    <ligand>
        <name>Mn(2+)</name>
        <dbReference type="ChEBI" id="CHEBI:29035"/>
    </ligand>
</feature>
<evidence type="ECO:0000256" key="1">
    <source>
        <dbReference type="ARBA" id="ARBA00002170"/>
    </source>
</evidence>
<sequence length="210" mass="23680">MQQALRTAASCLVKQELPELPYAYNALEPVISCAIMELHHTKHHKTYVDNFNIFQERLQKSIEDHDPTSIIQNFKALQFNGGGHINHTIFWRNLTPDQTQPSPELCKAIDANFGGMDEMKSILSAAAVGLQGSGWAWLGYDQVAQRMVVKTTNNQDPLEATTGLKPLLGIDVWEHAYYLQYQNVRPAYVKAIFDVVNWNDVSKNFAKASC</sequence>
<dbReference type="InterPro" id="IPR001189">
    <property type="entry name" value="Mn/Fe_SOD"/>
</dbReference>
<name>A0A9P0F8M7_BRAAE</name>
<evidence type="ECO:0000256" key="5">
    <source>
        <dbReference type="ARBA" id="ARBA00023002"/>
    </source>
</evidence>
<proteinExistence type="inferred from homology"/>
<dbReference type="PIRSF" id="PIRSF000349">
    <property type="entry name" value="SODismutase"/>
    <property type="match status" value="1"/>
</dbReference>
<gene>
    <name evidence="12" type="ORF">MELIAE_LOCUS188</name>
</gene>
<dbReference type="SUPFAM" id="SSF54719">
    <property type="entry name" value="Fe,Mn superoxide dismutase (SOD), C-terminal domain"/>
    <property type="match status" value="1"/>
</dbReference>
<dbReference type="Pfam" id="PF00081">
    <property type="entry name" value="Sod_Fe_N"/>
    <property type="match status" value="1"/>
</dbReference>
<dbReference type="GO" id="GO:0005739">
    <property type="term" value="C:mitochondrion"/>
    <property type="evidence" value="ECO:0007669"/>
    <property type="project" value="TreeGrafter"/>
</dbReference>
<dbReference type="InterPro" id="IPR036314">
    <property type="entry name" value="SOD_C_sf"/>
</dbReference>
<comment type="similarity">
    <text evidence="2 9">Belongs to the iron/manganese superoxide dismutase family.</text>
</comment>
<protein>
    <recommendedName>
        <fullName evidence="3 9">Superoxide dismutase</fullName>
        <ecNumber evidence="3 9">1.15.1.1</ecNumber>
    </recommendedName>
</protein>
<dbReference type="PANTHER" id="PTHR11404:SF6">
    <property type="entry name" value="SUPEROXIDE DISMUTASE [MN], MITOCHONDRIAL"/>
    <property type="match status" value="1"/>
</dbReference>
<dbReference type="FunFam" id="3.55.40.20:FF:000004">
    <property type="entry name" value="Superoxide dismutase [Fe]"/>
    <property type="match status" value="1"/>
</dbReference>
<dbReference type="EMBL" id="OV121132">
    <property type="protein sequence ID" value="CAH0545909.1"/>
    <property type="molecule type" value="Genomic_DNA"/>
</dbReference>
<dbReference type="EC" id="1.15.1.1" evidence="3 9"/>
<accession>A0A9P0F8M7</accession>
<reference evidence="12" key="1">
    <citation type="submission" date="2021-12" db="EMBL/GenBank/DDBJ databases">
        <authorList>
            <person name="King R."/>
        </authorList>
    </citation>
    <scope>NUCLEOTIDE SEQUENCE</scope>
</reference>
<organism evidence="12 13">
    <name type="scientific">Brassicogethes aeneus</name>
    <name type="common">Rape pollen beetle</name>
    <name type="synonym">Meligethes aeneus</name>
    <dbReference type="NCBI Taxonomy" id="1431903"/>
    <lineage>
        <taxon>Eukaryota</taxon>
        <taxon>Metazoa</taxon>
        <taxon>Ecdysozoa</taxon>
        <taxon>Arthropoda</taxon>
        <taxon>Hexapoda</taxon>
        <taxon>Insecta</taxon>
        <taxon>Pterygota</taxon>
        <taxon>Neoptera</taxon>
        <taxon>Endopterygota</taxon>
        <taxon>Coleoptera</taxon>
        <taxon>Polyphaga</taxon>
        <taxon>Cucujiformia</taxon>
        <taxon>Nitidulidae</taxon>
        <taxon>Meligethinae</taxon>
        <taxon>Brassicogethes</taxon>
    </lineage>
</organism>
<keyword evidence="4 8" id="KW-0479">Metal-binding</keyword>
<evidence type="ECO:0000256" key="8">
    <source>
        <dbReference type="PIRSR" id="PIRSR000349-1"/>
    </source>
</evidence>
<dbReference type="Pfam" id="PF02777">
    <property type="entry name" value="Sod_Fe_C"/>
    <property type="match status" value="1"/>
</dbReference>
<dbReference type="GO" id="GO:0030145">
    <property type="term" value="F:manganese ion binding"/>
    <property type="evidence" value="ECO:0007669"/>
    <property type="project" value="TreeGrafter"/>
</dbReference>
<dbReference type="Proteomes" id="UP001154078">
    <property type="component" value="Chromosome 1"/>
</dbReference>
<dbReference type="GO" id="GO:0004784">
    <property type="term" value="F:superoxide dismutase activity"/>
    <property type="evidence" value="ECO:0007669"/>
    <property type="project" value="UniProtKB-EC"/>
</dbReference>
<feature type="binding site" evidence="8">
    <location>
        <position position="175"/>
    </location>
    <ligand>
        <name>Mn(2+)</name>
        <dbReference type="ChEBI" id="CHEBI:29035"/>
    </ligand>
</feature>
<evidence type="ECO:0000256" key="7">
    <source>
        <dbReference type="ARBA" id="ARBA00049204"/>
    </source>
</evidence>
<feature type="binding site" evidence="8">
    <location>
        <position position="171"/>
    </location>
    <ligand>
        <name>Mn(2+)</name>
        <dbReference type="ChEBI" id="CHEBI:29035"/>
    </ligand>
</feature>
<dbReference type="Gene3D" id="3.55.40.20">
    <property type="entry name" value="Iron/manganese superoxide dismutase, C-terminal domain"/>
    <property type="match status" value="1"/>
</dbReference>
<dbReference type="PRINTS" id="PR01703">
    <property type="entry name" value="MNSODISMTASE"/>
</dbReference>
<dbReference type="OrthoDB" id="239262at2759"/>
<comment type="function">
    <text evidence="1">Destroys superoxide anion radicals which are normally produced within the cells and which are toxic to biological systems.</text>
</comment>
<dbReference type="InterPro" id="IPR050265">
    <property type="entry name" value="Fe/Mn_Superoxide_Dismutase"/>
</dbReference>
<evidence type="ECO:0000256" key="2">
    <source>
        <dbReference type="ARBA" id="ARBA00008714"/>
    </source>
</evidence>
<dbReference type="InterPro" id="IPR036324">
    <property type="entry name" value="Mn/Fe_SOD_N_sf"/>
</dbReference>
<dbReference type="PROSITE" id="PS00088">
    <property type="entry name" value="SOD_MN"/>
    <property type="match status" value="1"/>
</dbReference>
<evidence type="ECO:0000313" key="13">
    <source>
        <dbReference type="Proteomes" id="UP001154078"/>
    </source>
</evidence>
<feature type="domain" description="Manganese/iron superoxide dismutase N-terminal" evidence="10">
    <location>
        <begin position="16"/>
        <end position="94"/>
    </location>
</feature>
<feature type="binding site" evidence="8">
    <location>
        <position position="39"/>
    </location>
    <ligand>
        <name>Mn(2+)</name>
        <dbReference type="ChEBI" id="CHEBI:29035"/>
    </ligand>
</feature>
<evidence type="ECO:0000256" key="6">
    <source>
        <dbReference type="ARBA" id="ARBA00023211"/>
    </source>
</evidence>
<comment type="function">
    <text evidence="9">Destroys radicals which are normally produced within the cells and which are toxic to biological systems.</text>
</comment>
<evidence type="ECO:0000259" key="11">
    <source>
        <dbReference type="Pfam" id="PF02777"/>
    </source>
</evidence>
<evidence type="ECO:0000313" key="12">
    <source>
        <dbReference type="EMBL" id="CAH0545909.1"/>
    </source>
</evidence>
<keyword evidence="13" id="KW-1185">Reference proteome</keyword>